<evidence type="ECO:0000256" key="1">
    <source>
        <dbReference type="SAM" id="Phobius"/>
    </source>
</evidence>
<dbReference type="AlphaFoldDB" id="A0A811U4Q1"/>
<comment type="caution">
    <text evidence="2">The sequence shown here is derived from an EMBL/GenBank/DDBJ whole genome shotgun (WGS) entry which is preliminary data.</text>
</comment>
<evidence type="ECO:0000313" key="2">
    <source>
        <dbReference type="EMBL" id="CAD6994152.1"/>
    </source>
</evidence>
<keyword evidence="1" id="KW-0812">Transmembrane</keyword>
<dbReference type="EMBL" id="CAJHJT010000001">
    <property type="protein sequence ID" value="CAD6994152.1"/>
    <property type="molecule type" value="Genomic_DNA"/>
</dbReference>
<sequence>MNYLARRLKINCTYIHTRMYVRSSFDALKSNEFNELLYRRQRRRRMQIKLSIKNNLNSVTDFLVKRAYKIYLFILFFIYLFIFKFVRIRLALVCGFFRQTTFGTHTNKERQKSQLKGICTCMYVRMCCGAPGNASVLLIA</sequence>
<name>A0A811U4Q1_CERCA</name>
<reference evidence="2" key="1">
    <citation type="submission" date="2020-11" db="EMBL/GenBank/DDBJ databases">
        <authorList>
            <person name="Whitehead M."/>
        </authorList>
    </citation>
    <scope>NUCLEOTIDE SEQUENCE</scope>
    <source>
        <strain evidence="2">EGII</strain>
    </source>
</reference>
<keyword evidence="1" id="KW-1133">Transmembrane helix</keyword>
<protein>
    <submittedName>
        <fullName evidence="2">(Mediterranean fruit fly) hypothetical protein</fullName>
    </submittedName>
</protein>
<organism evidence="2 3">
    <name type="scientific">Ceratitis capitata</name>
    <name type="common">Mediterranean fruit fly</name>
    <name type="synonym">Tephritis capitata</name>
    <dbReference type="NCBI Taxonomy" id="7213"/>
    <lineage>
        <taxon>Eukaryota</taxon>
        <taxon>Metazoa</taxon>
        <taxon>Ecdysozoa</taxon>
        <taxon>Arthropoda</taxon>
        <taxon>Hexapoda</taxon>
        <taxon>Insecta</taxon>
        <taxon>Pterygota</taxon>
        <taxon>Neoptera</taxon>
        <taxon>Endopterygota</taxon>
        <taxon>Diptera</taxon>
        <taxon>Brachycera</taxon>
        <taxon>Muscomorpha</taxon>
        <taxon>Tephritoidea</taxon>
        <taxon>Tephritidae</taxon>
        <taxon>Ceratitis</taxon>
        <taxon>Ceratitis</taxon>
    </lineage>
</organism>
<feature type="transmembrane region" description="Helical" evidence="1">
    <location>
        <begin position="70"/>
        <end position="92"/>
    </location>
</feature>
<evidence type="ECO:0000313" key="3">
    <source>
        <dbReference type="Proteomes" id="UP000606786"/>
    </source>
</evidence>
<dbReference type="Proteomes" id="UP000606786">
    <property type="component" value="Unassembled WGS sequence"/>
</dbReference>
<gene>
    <name evidence="2" type="ORF">CCAP1982_LOCUS2918</name>
</gene>
<proteinExistence type="predicted"/>
<keyword evidence="3" id="KW-1185">Reference proteome</keyword>
<keyword evidence="1" id="KW-0472">Membrane</keyword>
<accession>A0A811U4Q1</accession>